<feature type="non-terminal residue" evidence="1">
    <location>
        <position position="1"/>
    </location>
</feature>
<dbReference type="Proteomes" id="UP001146120">
    <property type="component" value="Unassembled WGS sequence"/>
</dbReference>
<dbReference type="EMBL" id="DAKRPA010000102">
    <property type="protein sequence ID" value="DAZ98611.1"/>
    <property type="molecule type" value="Genomic_DNA"/>
</dbReference>
<evidence type="ECO:0000313" key="1">
    <source>
        <dbReference type="EMBL" id="DAZ98611.1"/>
    </source>
</evidence>
<reference evidence="1" key="2">
    <citation type="journal article" date="2023" name="Microbiol Resour">
        <title>Decontamination and Annotation of the Draft Genome Sequence of the Oomycete Lagenidium giganteum ARSEF 373.</title>
        <authorList>
            <person name="Morgan W.R."/>
            <person name="Tartar A."/>
        </authorList>
    </citation>
    <scope>NUCLEOTIDE SEQUENCE</scope>
    <source>
        <strain evidence="1">ARSEF 373</strain>
    </source>
</reference>
<accession>A0AAV2YWD1</accession>
<dbReference type="AlphaFoldDB" id="A0AAV2YWD1"/>
<gene>
    <name evidence="1" type="ORF">N0F65_001030</name>
</gene>
<organism evidence="1 2">
    <name type="scientific">Lagenidium giganteum</name>
    <dbReference type="NCBI Taxonomy" id="4803"/>
    <lineage>
        <taxon>Eukaryota</taxon>
        <taxon>Sar</taxon>
        <taxon>Stramenopiles</taxon>
        <taxon>Oomycota</taxon>
        <taxon>Peronosporomycetes</taxon>
        <taxon>Pythiales</taxon>
        <taxon>Pythiaceae</taxon>
    </lineage>
</organism>
<sequence>GTRPSISRLRVWGCVAFWFVIKAQRASKLAPLRRSSLFVGYPTKHYGVSDSRYGVGQNC</sequence>
<proteinExistence type="predicted"/>
<keyword evidence="2" id="KW-1185">Reference proteome</keyword>
<name>A0AAV2YWD1_9STRA</name>
<evidence type="ECO:0000313" key="2">
    <source>
        <dbReference type="Proteomes" id="UP001146120"/>
    </source>
</evidence>
<protein>
    <submittedName>
        <fullName evidence="1">Uncharacterized protein</fullName>
    </submittedName>
</protein>
<comment type="caution">
    <text evidence="1">The sequence shown here is derived from an EMBL/GenBank/DDBJ whole genome shotgun (WGS) entry which is preliminary data.</text>
</comment>
<reference evidence="1" key="1">
    <citation type="submission" date="2022-11" db="EMBL/GenBank/DDBJ databases">
        <authorList>
            <person name="Morgan W.R."/>
            <person name="Tartar A."/>
        </authorList>
    </citation>
    <scope>NUCLEOTIDE SEQUENCE</scope>
    <source>
        <strain evidence="1">ARSEF 373</strain>
    </source>
</reference>